<feature type="domain" description="ABC3 transporter permease C-terminal" evidence="7">
    <location>
        <begin position="285"/>
        <end position="401"/>
    </location>
</feature>
<dbReference type="Pfam" id="PF12704">
    <property type="entry name" value="MacB_PCD"/>
    <property type="match status" value="1"/>
</dbReference>
<name>A0ABW2Z2Q4_9SPHI</name>
<evidence type="ECO:0000256" key="6">
    <source>
        <dbReference type="SAM" id="Phobius"/>
    </source>
</evidence>
<keyword evidence="4 6" id="KW-1133">Transmembrane helix</keyword>
<evidence type="ECO:0000259" key="8">
    <source>
        <dbReference type="Pfam" id="PF12704"/>
    </source>
</evidence>
<organism evidence="9 10">
    <name type="scientific">Mucilaginibacter calamicampi</name>
    <dbReference type="NCBI Taxonomy" id="1302352"/>
    <lineage>
        <taxon>Bacteria</taxon>
        <taxon>Pseudomonadati</taxon>
        <taxon>Bacteroidota</taxon>
        <taxon>Sphingobacteriia</taxon>
        <taxon>Sphingobacteriales</taxon>
        <taxon>Sphingobacteriaceae</taxon>
        <taxon>Mucilaginibacter</taxon>
    </lineage>
</organism>
<feature type="transmembrane region" description="Helical" evidence="6">
    <location>
        <begin position="21"/>
        <end position="41"/>
    </location>
</feature>
<comment type="subcellular location">
    <subcellularLocation>
        <location evidence="1">Cell membrane</location>
        <topology evidence="1">Multi-pass membrane protein</topology>
    </subcellularLocation>
</comment>
<sequence length="787" mass="88224">MIKNYIKIAWRNLFRNKGFSLTNLLGLTIGITCTILIGLWVQDERSYNTFHANYQNIYQVMANRNFNNQVATDGNMVLPLAGALQANLPQIKNAVVMSHREQHIITYGDTRLKKKGYNVSDHFFDIFSWKFIKGNAATAITDPSSIVLTQSAAKAFFGDNDPINKAVKIDEGREMKVAAIIADPPGNSTFKFDFITPFNKSSEDYRNAMDKWDRFSYNVFIQTQEGADITGLKKSINDIQHLHNDAGKETSTYFPFAMEKWRLFSEFKDGKNAGGLIEYVRLFTIIAFIILLIACVNFMNLSTSRSEKRAKEVGIRKTLGSAKKQLILQFFFESMILAFVAFLFSLSVVYFLLPSFNNLVDKQLHLPVLQPIFWLGACALILFTGVVAGSYPALYLSSFNPVKVLKGTFLPGKAAILPRRILVVAQFGISILFISATIIIYQQIQHIKDRHLGYNPNNMIMVPGSADIQKNFTVIKQELLNTGMVSSLTRTFSPVTDIWAREPGPDYNGKPANQNILFTLQTADVDFAKTLGVKVLQGRDFLGTPSDSNAIMLNKAAVDAMGIKNAVGMQLINTTGTPHIVVGVTDNVIMGSPFEPVDPMVVYFDGGQSNSINIRLKRSAQTHKALQSIEAIFKKYNPVYPFEYKFVDQEFDKKFLTEELVSKITNVFAGLTIFICCIGLAGLVSFTVEKRIREIGIRKVLGATIRQLLMLISKEFLQLVLIAFAIAVPLTWWFMNAWLDKYTYHIHISIWLFAGVGMIMLMLTLVVVGLNTVKTAITNPVKSLRSE</sequence>
<dbReference type="PANTHER" id="PTHR30572">
    <property type="entry name" value="MEMBRANE COMPONENT OF TRANSPORTER-RELATED"/>
    <property type="match status" value="1"/>
</dbReference>
<feature type="transmembrane region" description="Helical" evidence="6">
    <location>
        <begin position="667"/>
        <end position="688"/>
    </location>
</feature>
<reference evidence="10" key="1">
    <citation type="journal article" date="2019" name="Int. J. Syst. Evol. Microbiol.">
        <title>The Global Catalogue of Microorganisms (GCM) 10K type strain sequencing project: providing services to taxonomists for standard genome sequencing and annotation.</title>
        <authorList>
            <consortium name="The Broad Institute Genomics Platform"/>
            <consortium name="The Broad Institute Genome Sequencing Center for Infectious Disease"/>
            <person name="Wu L."/>
            <person name="Ma J."/>
        </authorList>
    </citation>
    <scope>NUCLEOTIDE SEQUENCE [LARGE SCALE GENOMIC DNA]</scope>
    <source>
        <strain evidence="10">CCUG 63418</strain>
    </source>
</reference>
<feature type="domain" description="ABC3 transporter permease C-terminal" evidence="7">
    <location>
        <begin position="666"/>
        <end position="779"/>
    </location>
</feature>
<protein>
    <submittedName>
        <fullName evidence="9">ABC transporter permease</fullName>
    </submittedName>
</protein>
<dbReference type="InterPro" id="IPR025857">
    <property type="entry name" value="MacB_PCD"/>
</dbReference>
<accession>A0ABW2Z2Q4</accession>
<feature type="transmembrane region" description="Helical" evidence="6">
    <location>
        <begin position="421"/>
        <end position="441"/>
    </location>
</feature>
<feature type="domain" description="MacB-like periplasmic core" evidence="8">
    <location>
        <begin position="20"/>
        <end position="238"/>
    </location>
</feature>
<feature type="transmembrane region" description="Helical" evidence="6">
    <location>
        <begin position="326"/>
        <end position="352"/>
    </location>
</feature>
<keyword evidence="3 6" id="KW-0812">Transmembrane</keyword>
<evidence type="ECO:0000259" key="7">
    <source>
        <dbReference type="Pfam" id="PF02687"/>
    </source>
</evidence>
<dbReference type="InterPro" id="IPR003838">
    <property type="entry name" value="ABC3_permease_C"/>
</dbReference>
<dbReference type="Pfam" id="PF02687">
    <property type="entry name" value="FtsX"/>
    <property type="match status" value="2"/>
</dbReference>
<dbReference type="EMBL" id="JBHTHU010000009">
    <property type="protein sequence ID" value="MFD0750980.1"/>
    <property type="molecule type" value="Genomic_DNA"/>
</dbReference>
<dbReference type="InterPro" id="IPR050250">
    <property type="entry name" value="Macrolide_Exporter_MacB"/>
</dbReference>
<evidence type="ECO:0000313" key="9">
    <source>
        <dbReference type="EMBL" id="MFD0750980.1"/>
    </source>
</evidence>
<dbReference type="Proteomes" id="UP001596958">
    <property type="component" value="Unassembled WGS sequence"/>
</dbReference>
<feature type="transmembrane region" description="Helical" evidence="6">
    <location>
        <begin position="372"/>
        <end position="396"/>
    </location>
</feature>
<evidence type="ECO:0000256" key="5">
    <source>
        <dbReference type="ARBA" id="ARBA00023136"/>
    </source>
</evidence>
<gene>
    <name evidence="9" type="ORF">ACFQZS_12565</name>
</gene>
<comment type="caution">
    <text evidence="9">The sequence shown here is derived from an EMBL/GenBank/DDBJ whole genome shotgun (WGS) entry which is preliminary data.</text>
</comment>
<evidence type="ECO:0000256" key="2">
    <source>
        <dbReference type="ARBA" id="ARBA00022475"/>
    </source>
</evidence>
<evidence type="ECO:0000256" key="4">
    <source>
        <dbReference type="ARBA" id="ARBA00022989"/>
    </source>
</evidence>
<evidence type="ECO:0000313" key="10">
    <source>
        <dbReference type="Proteomes" id="UP001596958"/>
    </source>
</evidence>
<keyword evidence="10" id="KW-1185">Reference proteome</keyword>
<evidence type="ECO:0000256" key="1">
    <source>
        <dbReference type="ARBA" id="ARBA00004651"/>
    </source>
</evidence>
<proteinExistence type="predicted"/>
<keyword evidence="2" id="KW-1003">Cell membrane</keyword>
<feature type="transmembrane region" description="Helical" evidence="6">
    <location>
        <begin position="279"/>
        <end position="301"/>
    </location>
</feature>
<evidence type="ECO:0000256" key="3">
    <source>
        <dbReference type="ARBA" id="ARBA00022692"/>
    </source>
</evidence>
<dbReference type="RefSeq" id="WP_377100735.1">
    <property type="nucleotide sequence ID" value="NZ_JBHTHU010000009.1"/>
</dbReference>
<feature type="transmembrane region" description="Helical" evidence="6">
    <location>
        <begin position="716"/>
        <end position="734"/>
    </location>
</feature>
<feature type="transmembrane region" description="Helical" evidence="6">
    <location>
        <begin position="746"/>
        <end position="770"/>
    </location>
</feature>
<dbReference type="PANTHER" id="PTHR30572:SF18">
    <property type="entry name" value="ABC-TYPE MACROLIDE FAMILY EXPORT SYSTEM PERMEASE COMPONENT 2"/>
    <property type="match status" value="1"/>
</dbReference>
<keyword evidence="5 6" id="KW-0472">Membrane</keyword>